<organism evidence="2 3">
    <name type="scientific">Thiosulfatimonas sediminis</name>
    <dbReference type="NCBI Taxonomy" id="2675054"/>
    <lineage>
        <taxon>Bacteria</taxon>
        <taxon>Pseudomonadati</taxon>
        <taxon>Pseudomonadota</taxon>
        <taxon>Gammaproteobacteria</taxon>
        <taxon>Thiotrichales</taxon>
        <taxon>Piscirickettsiaceae</taxon>
        <taxon>Thiosulfatimonas</taxon>
    </lineage>
</organism>
<evidence type="ECO:0000313" key="2">
    <source>
        <dbReference type="EMBL" id="BBP46320.1"/>
    </source>
</evidence>
<evidence type="ECO:0000256" key="1">
    <source>
        <dbReference type="SAM" id="SignalP"/>
    </source>
</evidence>
<dbReference type="RefSeq" id="WP_173272819.1">
    <property type="nucleotide sequence ID" value="NZ_AP021889.1"/>
</dbReference>
<dbReference type="KEGG" id="tse:THMIRHAS_16930"/>
<feature type="chain" id="PRO_5026258646" description="Integrating conjugative element protein" evidence="1">
    <location>
        <begin position="20"/>
        <end position="247"/>
    </location>
</feature>
<dbReference type="PROSITE" id="PS51257">
    <property type="entry name" value="PROKAR_LIPOPROTEIN"/>
    <property type="match status" value="1"/>
</dbReference>
<sequence length="247" mass="28422">MIKFILPVGLVAFSSLACAQVANTSVDRSLASETEQGTQLPDELNIEQYEQKFWALSDEDWALYQKVKPIAQQLSKTEASPPEVLGIFARTPQERERYAKLFAKRYVQYVDSSVESMRLVRQELRKLHEGRSMFDYAKLNDLRGDKIGVHDRVQFFTKVDCDECHARLAQLINQVRYYKVKLDIFVIDDSTDEQLQKYARAYIPEELAKDGYITLNRDTQFAKKHGIKAPATFISMDGGDLQVHTMK</sequence>
<accession>A0A6F8PWH2</accession>
<keyword evidence="1" id="KW-0732">Signal</keyword>
<dbReference type="Proteomes" id="UP000501726">
    <property type="component" value="Chromosome"/>
</dbReference>
<keyword evidence="3" id="KW-1185">Reference proteome</keyword>
<gene>
    <name evidence="2" type="ORF">THMIRHAS_16930</name>
</gene>
<dbReference type="AlphaFoldDB" id="A0A6F8PWH2"/>
<dbReference type="EMBL" id="AP021889">
    <property type="protein sequence ID" value="BBP46320.1"/>
    <property type="molecule type" value="Genomic_DNA"/>
</dbReference>
<proteinExistence type="predicted"/>
<name>A0A6F8PWH2_9GAMM</name>
<protein>
    <recommendedName>
        <fullName evidence="4">Integrating conjugative element protein</fullName>
    </recommendedName>
</protein>
<feature type="signal peptide" evidence="1">
    <location>
        <begin position="1"/>
        <end position="19"/>
    </location>
</feature>
<evidence type="ECO:0000313" key="3">
    <source>
        <dbReference type="Proteomes" id="UP000501726"/>
    </source>
</evidence>
<evidence type="ECO:0008006" key="4">
    <source>
        <dbReference type="Google" id="ProtNLM"/>
    </source>
</evidence>
<reference evidence="3" key="1">
    <citation type="submission" date="2019-11" db="EMBL/GenBank/DDBJ databases">
        <title>Isolation and characterization of two novel species in the genus Thiomicrorhabdus.</title>
        <authorList>
            <person name="Mochizuki J."/>
            <person name="Kojima H."/>
            <person name="Fukui M."/>
        </authorList>
    </citation>
    <scope>NUCLEOTIDE SEQUENCE [LARGE SCALE GENOMIC DNA]</scope>
    <source>
        <strain evidence="3">aks77</strain>
    </source>
</reference>